<keyword evidence="6" id="KW-1185">Reference proteome</keyword>
<dbReference type="PANTHER" id="PTHR28063:SF1">
    <property type="entry name" value="RNA POLYMERASE II NUCLEAR LOCALIZATION PROTEIN IWR1"/>
    <property type="match status" value="1"/>
</dbReference>
<proteinExistence type="inferred from homology"/>
<dbReference type="GO" id="GO:0006606">
    <property type="term" value="P:protein import into nucleus"/>
    <property type="evidence" value="ECO:0007669"/>
    <property type="project" value="InterPro"/>
</dbReference>
<evidence type="ECO:0000256" key="3">
    <source>
        <dbReference type="SAM" id="MobiDB-lite"/>
    </source>
</evidence>
<sequence length="533" mass="59871">MSTQSLNPSRRVGYEEKQTECYYVDIYAEVAQPAFIPNMSRSSRVIHLLGKTPTKQPSPAQRLHLGFPYLTNSPVNMAAISDLPETITVKRKRDKDGRALDYLCFEDYANKRHKGTSDEGNSNRNSVGWIYRRRKVLDPESAENIPPQIHKGPDRPGPAGPPAIQISKLGDENRPIKPLRQKKAAGNDWNMDSSPVVPAPAFLGEDIRNARRFHLTRSQPTLLTAGVIGSRVSKKRSTIFVERTGAARLGKASHNGQRDSRIRTEEDVDMASLKEDGDYHSVGIEQLTRDMDAFVLEQVNQNLASIEEEKKKEQARAARAAARSQLRPKGQAPGQRIFEREPALVAQLDKGRTGISAPGSGDADVDMMDSDEDDYVLETYVRVPTSQLTEVVKPHQVGLLVFDSEPDRLEFFYGNEDDSEDEVLEDGDDENAEGHYSTEYPDEDLEWDDETGQNAYSYLTQNASDLEEFDEVAFMEQAWDKNLGRSVEDKILQRDQVGVSGHTAIPHSRPGFRTRLPSHKRLGGSMHRVQRRM</sequence>
<organism evidence="5 6">
    <name type="scientific">Phyllachora maydis</name>
    <dbReference type="NCBI Taxonomy" id="1825666"/>
    <lineage>
        <taxon>Eukaryota</taxon>
        <taxon>Fungi</taxon>
        <taxon>Dikarya</taxon>
        <taxon>Ascomycota</taxon>
        <taxon>Pezizomycotina</taxon>
        <taxon>Sordariomycetes</taxon>
        <taxon>Sordariomycetidae</taxon>
        <taxon>Phyllachorales</taxon>
        <taxon>Phyllachoraceae</taxon>
        <taxon>Phyllachora</taxon>
    </lineage>
</organism>
<evidence type="ECO:0000313" key="5">
    <source>
        <dbReference type="EMBL" id="KAK2070175.1"/>
    </source>
</evidence>
<evidence type="ECO:0000256" key="2">
    <source>
        <dbReference type="SAM" id="Coils"/>
    </source>
</evidence>
<reference evidence="5" key="1">
    <citation type="journal article" date="2023" name="Mol. Plant Microbe Interact.">
        <title>Elucidating the Obligate Nature and Biological Capacity of an Invasive Fungal Corn Pathogen.</title>
        <authorList>
            <person name="MacCready J.S."/>
            <person name="Roggenkamp E.M."/>
            <person name="Gdanetz K."/>
            <person name="Chilvers M.I."/>
        </authorList>
    </citation>
    <scope>NUCLEOTIDE SEQUENCE</scope>
    <source>
        <strain evidence="5">PM02</strain>
    </source>
</reference>
<evidence type="ECO:0000313" key="6">
    <source>
        <dbReference type="Proteomes" id="UP001217918"/>
    </source>
</evidence>
<feature type="coiled-coil region" evidence="2">
    <location>
        <begin position="296"/>
        <end position="323"/>
    </location>
</feature>
<feature type="compositionally biased region" description="Basic residues" evidence="3">
    <location>
        <begin position="510"/>
        <end position="533"/>
    </location>
</feature>
<dbReference type="Pfam" id="PF08574">
    <property type="entry name" value="Iwr1"/>
    <property type="match status" value="1"/>
</dbReference>
<dbReference type="EMBL" id="JAQQPM010000003">
    <property type="protein sequence ID" value="KAK2070175.1"/>
    <property type="molecule type" value="Genomic_DNA"/>
</dbReference>
<dbReference type="Proteomes" id="UP001217918">
    <property type="component" value="Unassembled WGS sequence"/>
</dbReference>
<protein>
    <recommendedName>
        <fullName evidence="4">Transcription factor Iwr1 domain-containing protein</fullName>
    </recommendedName>
</protein>
<dbReference type="InterPro" id="IPR013883">
    <property type="entry name" value="TF_Iwr1_dom"/>
</dbReference>
<dbReference type="AlphaFoldDB" id="A0AAD9I445"/>
<feature type="region of interest" description="Disordered" evidence="3">
    <location>
        <begin position="140"/>
        <end position="173"/>
    </location>
</feature>
<feature type="region of interest" description="Disordered" evidence="3">
    <location>
        <begin position="501"/>
        <end position="533"/>
    </location>
</feature>
<comment type="caution">
    <text evidence="5">The sequence shown here is derived from an EMBL/GenBank/DDBJ whole genome shotgun (WGS) entry which is preliminary data.</text>
</comment>
<evidence type="ECO:0000259" key="4">
    <source>
        <dbReference type="Pfam" id="PF08574"/>
    </source>
</evidence>
<feature type="region of interest" description="Disordered" evidence="3">
    <location>
        <begin position="414"/>
        <end position="443"/>
    </location>
</feature>
<dbReference type="PANTHER" id="PTHR28063">
    <property type="entry name" value="RNA POLYMERASE II NUCLEAR LOCALIZATION PROTEIN IWR1"/>
    <property type="match status" value="1"/>
</dbReference>
<feature type="compositionally biased region" description="Acidic residues" evidence="3">
    <location>
        <begin position="415"/>
        <end position="431"/>
    </location>
</feature>
<name>A0AAD9I445_9PEZI</name>
<evidence type="ECO:0000256" key="1">
    <source>
        <dbReference type="ARBA" id="ARBA00010218"/>
    </source>
</evidence>
<feature type="domain" description="Transcription factor Iwr1" evidence="4">
    <location>
        <begin position="373"/>
        <end position="444"/>
    </location>
</feature>
<gene>
    <name evidence="5" type="ORF">P8C59_004693</name>
</gene>
<comment type="similarity">
    <text evidence="1">Belongs to the IWR1/SLC7A6OS family.</text>
</comment>
<accession>A0AAD9I445</accession>
<dbReference type="GO" id="GO:0005737">
    <property type="term" value="C:cytoplasm"/>
    <property type="evidence" value="ECO:0007669"/>
    <property type="project" value="TreeGrafter"/>
</dbReference>
<keyword evidence="2" id="KW-0175">Coiled coil</keyword>
<dbReference type="InterPro" id="IPR040150">
    <property type="entry name" value="Iwr1"/>
</dbReference>